<dbReference type="InterPro" id="IPR004358">
    <property type="entry name" value="Sig_transdc_His_kin-like_C"/>
</dbReference>
<evidence type="ECO:0000259" key="17">
    <source>
        <dbReference type="PROSITE" id="PS50885"/>
    </source>
</evidence>
<evidence type="ECO:0000256" key="12">
    <source>
        <dbReference type="ARBA" id="ARBA00023012"/>
    </source>
</evidence>
<organism evidence="18 19">
    <name type="scientific">Stomatobaculum longum</name>
    <dbReference type="NCBI Taxonomy" id="796942"/>
    <lineage>
        <taxon>Bacteria</taxon>
        <taxon>Bacillati</taxon>
        <taxon>Bacillota</taxon>
        <taxon>Clostridia</taxon>
        <taxon>Lachnospirales</taxon>
        <taxon>Lachnospiraceae</taxon>
        <taxon>Stomatobaculum</taxon>
    </lineage>
</organism>
<keyword evidence="8" id="KW-0547">Nucleotide-binding</keyword>
<dbReference type="RefSeq" id="WP_009533460.1">
    <property type="nucleotide sequence ID" value="NZ_CAUOLT010000002.1"/>
</dbReference>
<evidence type="ECO:0000256" key="5">
    <source>
        <dbReference type="ARBA" id="ARBA00022553"/>
    </source>
</evidence>
<dbReference type="InterPro" id="IPR036097">
    <property type="entry name" value="HisK_dim/P_sf"/>
</dbReference>
<evidence type="ECO:0000313" key="19">
    <source>
        <dbReference type="Proteomes" id="UP000018466"/>
    </source>
</evidence>
<keyword evidence="5" id="KW-0597">Phosphoprotein</keyword>
<keyword evidence="11 15" id="KW-1133">Transmembrane helix</keyword>
<dbReference type="FunFam" id="3.30.565.10:FF:000013">
    <property type="entry name" value="Two-component sensor histidine kinase"/>
    <property type="match status" value="1"/>
</dbReference>
<dbReference type="SUPFAM" id="SSF158472">
    <property type="entry name" value="HAMP domain-like"/>
    <property type="match status" value="1"/>
</dbReference>
<dbReference type="PROSITE" id="PS50109">
    <property type="entry name" value="HIS_KIN"/>
    <property type="match status" value="1"/>
</dbReference>
<dbReference type="PROSITE" id="PS50885">
    <property type="entry name" value="HAMP"/>
    <property type="match status" value="1"/>
</dbReference>
<dbReference type="Pfam" id="PF02518">
    <property type="entry name" value="HATPase_c"/>
    <property type="match status" value="1"/>
</dbReference>
<evidence type="ECO:0000256" key="13">
    <source>
        <dbReference type="ARBA" id="ARBA00023136"/>
    </source>
</evidence>
<feature type="domain" description="HAMP" evidence="17">
    <location>
        <begin position="86"/>
        <end position="138"/>
    </location>
</feature>
<dbReference type="InterPro" id="IPR003594">
    <property type="entry name" value="HATPase_dom"/>
</dbReference>
<dbReference type="GO" id="GO:0005886">
    <property type="term" value="C:plasma membrane"/>
    <property type="evidence" value="ECO:0007669"/>
    <property type="project" value="UniProtKB-SubCell"/>
</dbReference>
<name>A0AA36Y418_9FIRM</name>
<evidence type="ECO:0000256" key="14">
    <source>
        <dbReference type="SAM" id="Coils"/>
    </source>
</evidence>
<evidence type="ECO:0000256" key="2">
    <source>
        <dbReference type="ARBA" id="ARBA00004651"/>
    </source>
</evidence>
<comment type="subcellular location">
    <subcellularLocation>
        <location evidence="2">Cell membrane</location>
        <topology evidence="2">Multi-pass membrane protein</topology>
    </subcellularLocation>
</comment>
<comment type="catalytic activity">
    <reaction evidence="1">
        <text>ATP + protein L-histidine = ADP + protein N-phospho-L-histidine.</text>
        <dbReference type="EC" id="2.7.13.3"/>
    </reaction>
</comment>
<evidence type="ECO:0000256" key="9">
    <source>
        <dbReference type="ARBA" id="ARBA00022777"/>
    </source>
</evidence>
<dbReference type="CDD" id="cd00075">
    <property type="entry name" value="HATPase"/>
    <property type="match status" value="1"/>
</dbReference>
<dbReference type="SMART" id="SM00388">
    <property type="entry name" value="HisKA"/>
    <property type="match status" value="1"/>
</dbReference>
<feature type="coiled-coil region" evidence="14">
    <location>
        <begin position="126"/>
        <end position="153"/>
    </location>
</feature>
<evidence type="ECO:0000259" key="16">
    <source>
        <dbReference type="PROSITE" id="PS50109"/>
    </source>
</evidence>
<dbReference type="PANTHER" id="PTHR45528:SF1">
    <property type="entry name" value="SENSOR HISTIDINE KINASE CPXA"/>
    <property type="match status" value="1"/>
</dbReference>
<dbReference type="EC" id="2.7.13.3" evidence="3"/>
<dbReference type="InterPro" id="IPR050398">
    <property type="entry name" value="HssS/ArlS-like"/>
</dbReference>
<dbReference type="Gene3D" id="3.30.565.10">
    <property type="entry name" value="Histidine kinase-like ATPase, C-terminal domain"/>
    <property type="match status" value="1"/>
</dbReference>
<keyword evidence="6" id="KW-0808">Transferase</keyword>
<proteinExistence type="predicted"/>
<evidence type="ECO:0000313" key="18">
    <source>
        <dbReference type="EMBL" id="EHO16082.1"/>
    </source>
</evidence>
<feature type="domain" description="Histidine kinase" evidence="16">
    <location>
        <begin position="153"/>
        <end position="371"/>
    </location>
</feature>
<dbReference type="InterPro" id="IPR003660">
    <property type="entry name" value="HAMP_dom"/>
</dbReference>
<dbReference type="PRINTS" id="PR00344">
    <property type="entry name" value="BCTRLSENSOR"/>
</dbReference>
<dbReference type="SUPFAM" id="SSF55874">
    <property type="entry name" value="ATPase domain of HSP90 chaperone/DNA topoisomerase II/histidine kinase"/>
    <property type="match status" value="1"/>
</dbReference>
<dbReference type="SUPFAM" id="SSF47384">
    <property type="entry name" value="Homodimeric domain of signal transducing histidine kinase"/>
    <property type="match status" value="1"/>
</dbReference>
<gene>
    <name evidence="18" type="ORF">HMPREF9623_01628</name>
</gene>
<sequence>MKSKKTNAGESFQRKVFSSLLYSLLLTLTVEYFAARNLLAVADYEVQSGSHAALFQPIADFRLLTLLLLLGGGILFFCLVFCILQRKSFAYIGALSAAMRNMAEGDLRAAVHIEGDDEFSEMGANLNRLGEELQSLMEREREAEKSKSELVTNIAHDLRTPLTSIVGYLDILRTKRDILDAETAVHYTEIAYEKSKKLEKLINELFGFTKLSGGKLVMHVRTLDLVQLLAQLLEEFYPSFSKAGLHYELIADRESLSLEGDPELLARVFENLIGNAIKYGAEGKQLRVFLNTAEQFVTVRVVNYGKVIPAEELPHVFDRFYRVEQSRNTKTGGTGLGLTIAKNIVEMHRGEISVTSDLTGTAFIVRLPRTLDFTRENFANAYH</sequence>
<evidence type="ECO:0000256" key="15">
    <source>
        <dbReference type="SAM" id="Phobius"/>
    </source>
</evidence>
<keyword evidence="12" id="KW-0902">Two-component regulatory system</keyword>
<dbReference type="GO" id="GO:0005524">
    <property type="term" value="F:ATP binding"/>
    <property type="evidence" value="ECO:0007669"/>
    <property type="project" value="UniProtKB-KW"/>
</dbReference>
<dbReference type="Pfam" id="PF00672">
    <property type="entry name" value="HAMP"/>
    <property type="match status" value="1"/>
</dbReference>
<accession>A0AA36Y418</accession>
<evidence type="ECO:0000256" key="8">
    <source>
        <dbReference type="ARBA" id="ARBA00022741"/>
    </source>
</evidence>
<evidence type="ECO:0000256" key="1">
    <source>
        <dbReference type="ARBA" id="ARBA00000085"/>
    </source>
</evidence>
<keyword evidence="4" id="KW-1003">Cell membrane</keyword>
<dbReference type="CDD" id="cd06225">
    <property type="entry name" value="HAMP"/>
    <property type="match status" value="1"/>
</dbReference>
<dbReference type="Gene3D" id="6.10.340.10">
    <property type="match status" value="1"/>
</dbReference>
<dbReference type="EMBL" id="AGEL01000013">
    <property type="protein sequence ID" value="EHO16082.1"/>
    <property type="molecule type" value="Genomic_DNA"/>
</dbReference>
<evidence type="ECO:0000256" key="4">
    <source>
        <dbReference type="ARBA" id="ARBA00022475"/>
    </source>
</evidence>
<dbReference type="Gene3D" id="1.10.287.130">
    <property type="match status" value="1"/>
</dbReference>
<dbReference type="InterPro" id="IPR005467">
    <property type="entry name" value="His_kinase_dom"/>
</dbReference>
<keyword evidence="7 15" id="KW-0812">Transmembrane</keyword>
<dbReference type="InterPro" id="IPR003661">
    <property type="entry name" value="HisK_dim/P_dom"/>
</dbReference>
<evidence type="ECO:0000256" key="6">
    <source>
        <dbReference type="ARBA" id="ARBA00022679"/>
    </source>
</evidence>
<dbReference type="SMART" id="SM00304">
    <property type="entry name" value="HAMP"/>
    <property type="match status" value="1"/>
</dbReference>
<evidence type="ECO:0000256" key="7">
    <source>
        <dbReference type="ARBA" id="ARBA00022692"/>
    </source>
</evidence>
<keyword evidence="13 15" id="KW-0472">Membrane</keyword>
<evidence type="ECO:0000256" key="3">
    <source>
        <dbReference type="ARBA" id="ARBA00012438"/>
    </source>
</evidence>
<feature type="transmembrane region" description="Helical" evidence="15">
    <location>
        <begin position="61"/>
        <end position="84"/>
    </location>
</feature>
<comment type="caution">
    <text evidence="18">The sequence shown here is derived from an EMBL/GenBank/DDBJ whole genome shotgun (WGS) entry which is preliminary data.</text>
</comment>
<dbReference type="Proteomes" id="UP000018466">
    <property type="component" value="Unassembled WGS sequence"/>
</dbReference>
<protein>
    <recommendedName>
        <fullName evidence="3">histidine kinase</fullName>
        <ecNumber evidence="3">2.7.13.3</ecNumber>
    </recommendedName>
</protein>
<keyword evidence="19" id="KW-1185">Reference proteome</keyword>
<keyword evidence="10" id="KW-0067">ATP-binding</keyword>
<dbReference type="GeneID" id="86941353"/>
<reference evidence="18 19" key="1">
    <citation type="submission" date="2011-10" db="EMBL/GenBank/DDBJ databases">
        <title>The Genome Sequence of Lachnospiraceae bacterium ACC2.</title>
        <authorList>
            <consortium name="The Broad Institute Genome Sequencing Platform"/>
            <person name="Earl A."/>
            <person name="Ward D."/>
            <person name="Feldgarden M."/>
            <person name="Gevers D."/>
            <person name="Sizova M."/>
            <person name="Hazen A."/>
            <person name="Epstein S."/>
            <person name="Young S.K."/>
            <person name="Zeng Q."/>
            <person name="Gargeya S."/>
            <person name="Fitzgerald M."/>
            <person name="Haas B."/>
            <person name="Abouelleil A."/>
            <person name="Alvarado L."/>
            <person name="Arachchi H.M."/>
            <person name="Berlin A."/>
            <person name="Brown A."/>
            <person name="Chapman S.B."/>
            <person name="Chen Z."/>
            <person name="Dunbar C."/>
            <person name="Freedman E."/>
            <person name="Gearin G."/>
            <person name="Goldberg J."/>
            <person name="Griggs A."/>
            <person name="Gujja S."/>
            <person name="Heiman D."/>
            <person name="Howarth C."/>
            <person name="Larson L."/>
            <person name="Lui A."/>
            <person name="MacDonald P.J.P."/>
            <person name="Montmayeur A."/>
            <person name="Murphy C."/>
            <person name="Neiman D."/>
            <person name="Pearson M."/>
            <person name="Priest M."/>
            <person name="Roberts A."/>
            <person name="Saif S."/>
            <person name="Shea T."/>
            <person name="Shenoy N."/>
            <person name="Sisk P."/>
            <person name="Stolte C."/>
            <person name="Sykes S."/>
            <person name="Wortman J."/>
            <person name="Nusbaum C."/>
            <person name="Birren B."/>
        </authorList>
    </citation>
    <scope>NUCLEOTIDE SEQUENCE [LARGE SCALE GENOMIC DNA]</scope>
    <source>
        <strain evidence="18 19">ACC2</strain>
    </source>
</reference>
<dbReference type="CDD" id="cd00082">
    <property type="entry name" value="HisKA"/>
    <property type="match status" value="1"/>
</dbReference>
<keyword evidence="14" id="KW-0175">Coiled coil</keyword>
<dbReference type="Pfam" id="PF00512">
    <property type="entry name" value="HisKA"/>
    <property type="match status" value="1"/>
</dbReference>
<dbReference type="InterPro" id="IPR036890">
    <property type="entry name" value="HATPase_C_sf"/>
</dbReference>
<dbReference type="GO" id="GO:0000155">
    <property type="term" value="F:phosphorelay sensor kinase activity"/>
    <property type="evidence" value="ECO:0007669"/>
    <property type="project" value="InterPro"/>
</dbReference>
<dbReference type="FunFam" id="1.10.287.130:FF:000008">
    <property type="entry name" value="Two-component sensor histidine kinase"/>
    <property type="match status" value="1"/>
</dbReference>
<dbReference type="AlphaFoldDB" id="A0AA36Y418"/>
<feature type="transmembrane region" description="Helical" evidence="15">
    <location>
        <begin position="20"/>
        <end position="41"/>
    </location>
</feature>
<evidence type="ECO:0000256" key="11">
    <source>
        <dbReference type="ARBA" id="ARBA00022989"/>
    </source>
</evidence>
<keyword evidence="9" id="KW-0418">Kinase</keyword>
<evidence type="ECO:0000256" key="10">
    <source>
        <dbReference type="ARBA" id="ARBA00022840"/>
    </source>
</evidence>
<dbReference type="SMART" id="SM00387">
    <property type="entry name" value="HATPase_c"/>
    <property type="match status" value="1"/>
</dbReference>
<dbReference type="PANTHER" id="PTHR45528">
    <property type="entry name" value="SENSOR HISTIDINE KINASE CPXA"/>
    <property type="match status" value="1"/>
</dbReference>